<dbReference type="InterPro" id="IPR043159">
    <property type="entry name" value="Lectin_gal-bd_sf"/>
</dbReference>
<reference evidence="5 6" key="1">
    <citation type="submission" date="2018-10" db="EMBL/GenBank/DDBJ databases">
        <title>Genome assembly for a Yunnan-Guizhou Plateau 3E fish, Anabarilius grahami (Regan), and its evolutionary and genetic applications.</title>
        <authorList>
            <person name="Jiang W."/>
        </authorList>
    </citation>
    <scope>NUCLEOTIDE SEQUENCE [LARGE SCALE GENOMIC DNA]</scope>
    <source>
        <strain evidence="5">AG-KIZ</strain>
        <tissue evidence="5">Muscle</tissue>
    </source>
</reference>
<dbReference type="GO" id="GO:0030246">
    <property type="term" value="F:carbohydrate binding"/>
    <property type="evidence" value="ECO:0007669"/>
    <property type="project" value="UniProtKB-KW"/>
</dbReference>
<name>A0A3N0Y7Y8_ANAGA</name>
<dbReference type="Gene3D" id="2.60.120.740">
    <property type="match status" value="1"/>
</dbReference>
<feature type="domain" description="SUEL-type lectin" evidence="4">
    <location>
        <begin position="96"/>
        <end position="130"/>
    </location>
</feature>
<dbReference type="InterPro" id="IPR000922">
    <property type="entry name" value="Lectin_gal-bd_dom"/>
</dbReference>
<dbReference type="EMBL" id="RJVU01050164">
    <property type="protein sequence ID" value="ROL42244.1"/>
    <property type="molecule type" value="Genomic_DNA"/>
</dbReference>
<dbReference type="PROSITE" id="PS50228">
    <property type="entry name" value="SUEL_LECTIN"/>
    <property type="match status" value="1"/>
</dbReference>
<dbReference type="Pfam" id="PF02140">
    <property type="entry name" value="SUEL_Lectin"/>
    <property type="match status" value="1"/>
</dbReference>
<evidence type="ECO:0000256" key="1">
    <source>
        <dbReference type="ARBA" id="ARBA00022734"/>
    </source>
</evidence>
<evidence type="ECO:0000259" key="4">
    <source>
        <dbReference type="PROSITE" id="PS50228"/>
    </source>
</evidence>
<comment type="caution">
    <text evidence="5">The sequence shown here is derived from an EMBL/GenBank/DDBJ whole genome shotgun (WGS) entry which is preliminary data.</text>
</comment>
<evidence type="ECO:0000256" key="2">
    <source>
        <dbReference type="ARBA" id="ARBA00022737"/>
    </source>
</evidence>
<keyword evidence="5" id="KW-0675">Receptor</keyword>
<gene>
    <name evidence="5" type="ORF">DPX16_7921</name>
</gene>
<keyword evidence="1" id="KW-0430">Lectin</keyword>
<dbReference type="Proteomes" id="UP000281406">
    <property type="component" value="Unassembled WGS sequence"/>
</dbReference>
<accession>A0A3N0Y7Y8</accession>
<feature type="region of interest" description="Disordered" evidence="3">
    <location>
        <begin position="201"/>
        <end position="220"/>
    </location>
</feature>
<evidence type="ECO:0000313" key="6">
    <source>
        <dbReference type="Proteomes" id="UP000281406"/>
    </source>
</evidence>
<evidence type="ECO:0000313" key="5">
    <source>
        <dbReference type="EMBL" id="ROL42244.1"/>
    </source>
</evidence>
<dbReference type="AlphaFoldDB" id="A0A3N0Y7Y8"/>
<dbReference type="PANTHER" id="PTHR46780">
    <property type="entry name" value="PROTEIN EVA-1"/>
    <property type="match status" value="1"/>
</dbReference>
<evidence type="ECO:0000256" key="3">
    <source>
        <dbReference type="SAM" id="MobiDB-lite"/>
    </source>
</evidence>
<sequence length="220" mass="24694">MSQSNNELSSGRAISGSVALNANKEERGGARWRVGVALTSLRPRYHALMLTVDVSQWLVDTQSFKRFSLTQNLIRMKKFNSAATAGRLRMVCVWIRCNNRTQCAVVAGPDAFPDPCPGTYKYLEVQYECVPYSDYRYRSGLNPIKTRAKTSACFWTCSPGPPVTRQAALRGSEEIWRDQSLQISVHWAFAPKSQNIINVDSAEDRRRAGKQIVPTSSSRK</sequence>
<keyword evidence="2" id="KW-0677">Repeat</keyword>
<keyword evidence="6" id="KW-1185">Reference proteome</keyword>
<organism evidence="5 6">
    <name type="scientific">Anabarilius grahami</name>
    <name type="common">Kanglang fish</name>
    <name type="synonym">Barilius grahami</name>
    <dbReference type="NCBI Taxonomy" id="495550"/>
    <lineage>
        <taxon>Eukaryota</taxon>
        <taxon>Metazoa</taxon>
        <taxon>Chordata</taxon>
        <taxon>Craniata</taxon>
        <taxon>Vertebrata</taxon>
        <taxon>Euteleostomi</taxon>
        <taxon>Actinopterygii</taxon>
        <taxon>Neopterygii</taxon>
        <taxon>Teleostei</taxon>
        <taxon>Ostariophysi</taxon>
        <taxon>Cypriniformes</taxon>
        <taxon>Xenocyprididae</taxon>
        <taxon>Xenocypridinae</taxon>
        <taxon>Xenocypridinae incertae sedis</taxon>
        <taxon>Anabarilius</taxon>
    </lineage>
</organism>
<dbReference type="OrthoDB" id="1100386at2759"/>
<proteinExistence type="predicted"/>
<protein>
    <submittedName>
        <fullName evidence="5">Adhesion G protein-coupled receptor L3</fullName>
    </submittedName>
</protein>